<dbReference type="PIRSF" id="PIRSF000138">
    <property type="entry name" value="Al-hdrx_acd_dh"/>
    <property type="match status" value="1"/>
</dbReference>
<evidence type="ECO:0000256" key="5">
    <source>
        <dbReference type="ARBA" id="ARBA00024042"/>
    </source>
</evidence>
<evidence type="ECO:0000256" key="2">
    <source>
        <dbReference type="ARBA" id="ARBA00022630"/>
    </source>
</evidence>
<dbReference type="PANTHER" id="PTHR10578:SF107">
    <property type="entry name" value="2-HYDROXYACID OXIDASE 1"/>
    <property type="match status" value="1"/>
</dbReference>
<dbReference type="PANTHER" id="PTHR10578">
    <property type="entry name" value="S -2-HYDROXY-ACID OXIDASE-RELATED"/>
    <property type="match status" value="1"/>
</dbReference>
<dbReference type="SUPFAM" id="SSF51395">
    <property type="entry name" value="FMN-linked oxidoreductases"/>
    <property type="match status" value="1"/>
</dbReference>
<feature type="domain" description="FMN hydroxy acid dehydrogenase" evidence="8">
    <location>
        <begin position="37"/>
        <end position="340"/>
    </location>
</feature>
<dbReference type="EMBL" id="JADKNH010000003">
    <property type="protein sequence ID" value="MBF4692704.1"/>
    <property type="molecule type" value="Genomic_DNA"/>
</dbReference>
<sequence>MNYQELVKNAKEVIGPHCKVCPECNGIACKGKIPGPGGKGTGLGFIRNYGDLKKISLNMDTIHNSIATSTKQVLFDVEFDLPVFAGPIGAVQMHYSDLYDDMTFSEALLKGCKTAGSIAFTGDGVKDEVYRGTVEAIKTLQGHGIPTIKPWREGEVIEKIRMAEQANAVAVAMDIDAAGLSILAAQGKPVSPMNVDTLKNIVSSTRLPFVIKGVMTVAGARKAVDAGAYAIIVSNHGGRVLDETPSSIAVLDDIVEAVKGQIKIIIDGGFRSGIDVFKALAIGADAVIIARPFVTAVYGGGEEGVALYVNKIKEELANAMIMTGCESLKDITKSKIRCTL</sequence>
<keyword evidence="4" id="KW-0560">Oxidoreductase</keyword>
<evidence type="ECO:0000256" key="6">
    <source>
        <dbReference type="ARBA" id="ARBA00029513"/>
    </source>
</evidence>
<gene>
    <name evidence="9" type="ORF">ISU02_06220</name>
</gene>
<evidence type="ECO:0000313" key="9">
    <source>
        <dbReference type="EMBL" id="MBF4692704.1"/>
    </source>
</evidence>
<keyword evidence="10" id="KW-1185">Reference proteome</keyword>
<dbReference type="RefSeq" id="WP_194700944.1">
    <property type="nucleotide sequence ID" value="NZ_JADKNH010000003.1"/>
</dbReference>
<keyword evidence="2" id="KW-0285">Flavoprotein</keyword>
<evidence type="ECO:0000256" key="3">
    <source>
        <dbReference type="ARBA" id="ARBA00022643"/>
    </source>
</evidence>
<organism evidence="9 10">
    <name type="scientific">Fusibacter ferrireducens</name>
    <dbReference type="NCBI Taxonomy" id="2785058"/>
    <lineage>
        <taxon>Bacteria</taxon>
        <taxon>Bacillati</taxon>
        <taxon>Bacillota</taxon>
        <taxon>Clostridia</taxon>
        <taxon>Eubacteriales</taxon>
        <taxon>Eubacteriales Family XII. Incertae Sedis</taxon>
        <taxon>Fusibacter</taxon>
    </lineage>
</organism>
<proteinExistence type="inferred from homology"/>
<dbReference type="InterPro" id="IPR000262">
    <property type="entry name" value="FMN-dep_DH"/>
</dbReference>
<evidence type="ECO:0000256" key="1">
    <source>
        <dbReference type="ARBA" id="ARBA00001917"/>
    </source>
</evidence>
<evidence type="ECO:0000256" key="4">
    <source>
        <dbReference type="ARBA" id="ARBA00023002"/>
    </source>
</evidence>
<evidence type="ECO:0000259" key="8">
    <source>
        <dbReference type="PROSITE" id="PS51349"/>
    </source>
</evidence>
<dbReference type="InterPro" id="IPR013785">
    <property type="entry name" value="Aldolase_TIM"/>
</dbReference>
<evidence type="ECO:0000313" key="10">
    <source>
        <dbReference type="Proteomes" id="UP000614200"/>
    </source>
</evidence>
<comment type="cofactor">
    <cofactor evidence="1">
        <name>FMN</name>
        <dbReference type="ChEBI" id="CHEBI:58210"/>
    </cofactor>
</comment>
<evidence type="ECO:0000256" key="7">
    <source>
        <dbReference type="ARBA" id="ARBA00048754"/>
    </source>
</evidence>
<dbReference type="Pfam" id="PF01070">
    <property type="entry name" value="FMN_dh"/>
    <property type="match status" value="2"/>
</dbReference>
<protein>
    <recommendedName>
        <fullName evidence="6">L-lactate oxidase</fullName>
    </recommendedName>
</protein>
<dbReference type="InterPro" id="IPR012133">
    <property type="entry name" value="Alpha-hydoxy_acid_DH_FMN"/>
</dbReference>
<comment type="caution">
    <text evidence="9">The sequence shown here is derived from an EMBL/GenBank/DDBJ whole genome shotgun (WGS) entry which is preliminary data.</text>
</comment>
<dbReference type="Gene3D" id="3.20.20.70">
    <property type="entry name" value="Aldolase class I"/>
    <property type="match status" value="1"/>
</dbReference>
<dbReference type="PROSITE" id="PS51349">
    <property type="entry name" value="FMN_HYDROXY_ACID_DH_2"/>
    <property type="match status" value="1"/>
</dbReference>
<accession>A0ABR9ZSW8</accession>
<dbReference type="CDD" id="cd02809">
    <property type="entry name" value="alpha_hydroxyacid_oxid_FMN"/>
    <property type="match status" value="1"/>
</dbReference>
<name>A0ABR9ZSW8_9FIRM</name>
<comment type="similarity">
    <text evidence="5">Belongs to the FMN-dependent alpha-hydroxy acid dehydrogenase family.</text>
</comment>
<dbReference type="InterPro" id="IPR037396">
    <property type="entry name" value="FMN_HAD"/>
</dbReference>
<comment type="catalytic activity">
    <reaction evidence="7">
        <text>(S)-lactate + O2 = pyruvate + H2O2</text>
        <dbReference type="Rhea" id="RHEA:55868"/>
        <dbReference type="ChEBI" id="CHEBI:15361"/>
        <dbReference type="ChEBI" id="CHEBI:15379"/>
        <dbReference type="ChEBI" id="CHEBI:16240"/>
        <dbReference type="ChEBI" id="CHEBI:16651"/>
    </reaction>
    <physiologicalReaction direction="left-to-right" evidence="7">
        <dbReference type="Rhea" id="RHEA:55869"/>
    </physiologicalReaction>
</comment>
<reference evidence="9 10" key="1">
    <citation type="submission" date="2020-11" db="EMBL/GenBank/DDBJ databases">
        <title>Fusibacter basophilias sp. nov.</title>
        <authorList>
            <person name="Qiu D."/>
        </authorList>
    </citation>
    <scope>NUCLEOTIDE SEQUENCE [LARGE SCALE GENOMIC DNA]</scope>
    <source>
        <strain evidence="9 10">Q10-2</strain>
    </source>
</reference>
<dbReference type="Proteomes" id="UP000614200">
    <property type="component" value="Unassembled WGS sequence"/>
</dbReference>
<keyword evidence="3" id="KW-0288">FMN</keyword>